<dbReference type="InterPro" id="IPR041122">
    <property type="entry name" value="RecJ_OB"/>
</dbReference>
<dbReference type="Pfam" id="PF02272">
    <property type="entry name" value="DHHA1"/>
    <property type="match status" value="1"/>
</dbReference>
<dbReference type="InterPro" id="IPR004610">
    <property type="entry name" value="RecJ"/>
</dbReference>
<dbReference type="SUPFAM" id="SSF64182">
    <property type="entry name" value="DHH phosphoesterases"/>
    <property type="match status" value="1"/>
</dbReference>
<organism evidence="10 11">
    <name type="scientific">Vibrio thalassae</name>
    <dbReference type="NCBI Taxonomy" id="1243014"/>
    <lineage>
        <taxon>Bacteria</taxon>
        <taxon>Pseudomonadati</taxon>
        <taxon>Pseudomonadota</taxon>
        <taxon>Gammaproteobacteria</taxon>
        <taxon>Vibrionales</taxon>
        <taxon>Vibrionaceae</taxon>
        <taxon>Vibrio</taxon>
    </lineage>
</organism>
<comment type="function">
    <text evidence="6">Single-stranded-DNA-specific exonuclease. Required for many types of recombinational events, although the stringency of the requirement for RecJ appears to vary with the type of recombinational event monitored and the other recombination gene products which are available.</text>
</comment>
<proteinExistence type="inferred from homology"/>
<keyword evidence="4 10" id="KW-0378">Hydrolase</keyword>
<evidence type="ECO:0000256" key="4">
    <source>
        <dbReference type="ARBA" id="ARBA00022801"/>
    </source>
</evidence>
<dbReference type="AlphaFoldDB" id="A0A240E9G3"/>
<dbReference type="EMBL" id="OANU01000002">
    <property type="protein sequence ID" value="SNX45206.1"/>
    <property type="molecule type" value="Genomic_DNA"/>
</dbReference>
<evidence type="ECO:0000256" key="5">
    <source>
        <dbReference type="ARBA" id="ARBA00022839"/>
    </source>
</evidence>
<dbReference type="Proteomes" id="UP000219336">
    <property type="component" value="Unassembled WGS sequence"/>
</dbReference>
<gene>
    <name evidence="10" type="primary">recJ</name>
    <name evidence="10" type="ORF">VTH8203_00201</name>
</gene>
<keyword evidence="3" id="KW-0540">Nuclease</keyword>
<comment type="similarity">
    <text evidence="1">Belongs to the RecJ family.</text>
</comment>
<feature type="domain" description="DHHA1" evidence="8">
    <location>
        <begin position="358"/>
        <end position="452"/>
    </location>
</feature>
<dbReference type="Gene3D" id="3.10.310.30">
    <property type="match status" value="1"/>
</dbReference>
<dbReference type="GO" id="GO:0008409">
    <property type="term" value="F:5'-3' exonuclease activity"/>
    <property type="evidence" value="ECO:0007669"/>
    <property type="project" value="InterPro"/>
</dbReference>
<feature type="domain" description="RecJ OB" evidence="9">
    <location>
        <begin position="467"/>
        <end position="575"/>
    </location>
</feature>
<accession>A0A240E9G3</accession>
<dbReference type="GO" id="GO:0006281">
    <property type="term" value="P:DNA repair"/>
    <property type="evidence" value="ECO:0007669"/>
    <property type="project" value="InterPro"/>
</dbReference>
<protein>
    <recommendedName>
        <fullName evidence="2">Single-stranded-DNA-specific exonuclease RecJ</fullName>
    </recommendedName>
</protein>
<name>A0A240E9G3_9VIBR</name>
<feature type="domain" description="DDH" evidence="7">
    <location>
        <begin position="70"/>
        <end position="230"/>
    </location>
</feature>
<dbReference type="PANTHER" id="PTHR30255">
    <property type="entry name" value="SINGLE-STRANDED-DNA-SPECIFIC EXONUCLEASE RECJ"/>
    <property type="match status" value="1"/>
</dbReference>
<dbReference type="GO" id="GO:0006310">
    <property type="term" value="P:DNA recombination"/>
    <property type="evidence" value="ECO:0007669"/>
    <property type="project" value="InterPro"/>
</dbReference>
<sequence>MIEIQRRPEVDISALPDSIPPLLRRLYLSRGVTDVAQLEKTARGLISYQQLAGIDAAVALLFEAIKQQKRIIVVGDFDADGATSSALSVLALRMLGSRNVDYLVPNRFEDGYGLSPEVVDQAIEIGAEVIMTVDNGVSSISGVQYAKDNGLQVLVTDHHLPGAELPNVDAMVNPNLNECGFPSKALAGVGVAFYLMMALCVFMRKQGWFAEQGMAEPKLMELIDLVALGTVADVVPLDENNRILVHQGLQRIRAGKARPGIQALIEIAKRDARKLVASDFGFALGPRINAAGRLDDMSFGVELLMSDNIHAARRMASELDGLNQTRKDIEEGMKQEALAFCERLQISDKSELPYGLALFQRDWHQGVIGILASRIKDKFHRPVIAFADGGEGTIKGSCRSIQGLHMRDALDRIDTQNPGLILKFGGHAMAAGLTIMEKDYERFSKLFDAVVRAELGDTALKGIILSDGELTPEEFSMHTAELLRAGGPWGQAFPDPLFDGEFKVLHQKLVGEKHLKLMVEPMHKGFGSNIMLDAIAFNVDLRRWPDASVKTVTLAYKLDINEFRGNQSLQLMVDHIEPR</sequence>
<dbReference type="Pfam" id="PF01368">
    <property type="entry name" value="DHH"/>
    <property type="match status" value="1"/>
</dbReference>
<keyword evidence="11" id="KW-1185">Reference proteome</keyword>
<evidence type="ECO:0000259" key="8">
    <source>
        <dbReference type="Pfam" id="PF02272"/>
    </source>
</evidence>
<dbReference type="Pfam" id="PF17768">
    <property type="entry name" value="RecJ_OB"/>
    <property type="match status" value="1"/>
</dbReference>
<dbReference type="RefSeq" id="WP_096991953.1">
    <property type="nucleotide sequence ID" value="NZ_JBHSII010000001.1"/>
</dbReference>
<evidence type="ECO:0000256" key="2">
    <source>
        <dbReference type="ARBA" id="ARBA00019841"/>
    </source>
</evidence>
<dbReference type="FunFam" id="3.10.310.30:FF:000001">
    <property type="entry name" value="Single-stranded-DNA-specific exonuclease recJ"/>
    <property type="match status" value="1"/>
</dbReference>
<evidence type="ECO:0000256" key="6">
    <source>
        <dbReference type="ARBA" id="ARBA00055369"/>
    </source>
</evidence>
<evidence type="ECO:0000259" key="9">
    <source>
        <dbReference type="Pfam" id="PF17768"/>
    </source>
</evidence>
<evidence type="ECO:0000313" key="11">
    <source>
        <dbReference type="Proteomes" id="UP000219336"/>
    </source>
</evidence>
<reference evidence="11" key="1">
    <citation type="submission" date="2016-06" db="EMBL/GenBank/DDBJ databases">
        <authorList>
            <person name="Rodrigo-Torres L."/>
            <person name="Arahal R.D."/>
            <person name="Lucena T."/>
        </authorList>
    </citation>
    <scope>NUCLEOTIDE SEQUENCE [LARGE SCALE GENOMIC DNA]</scope>
    <source>
        <strain evidence="11">CECT8203</strain>
    </source>
</reference>
<evidence type="ECO:0000313" key="10">
    <source>
        <dbReference type="EMBL" id="SNX45206.1"/>
    </source>
</evidence>
<keyword evidence="5 10" id="KW-0269">Exonuclease</keyword>
<dbReference type="GO" id="GO:0003676">
    <property type="term" value="F:nucleic acid binding"/>
    <property type="evidence" value="ECO:0007669"/>
    <property type="project" value="InterPro"/>
</dbReference>
<dbReference type="InterPro" id="IPR038763">
    <property type="entry name" value="DHH_sf"/>
</dbReference>
<dbReference type="OrthoDB" id="9809852at2"/>
<dbReference type="NCBIfam" id="NF008290">
    <property type="entry name" value="PRK11070.1"/>
    <property type="match status" value="1"/>
</dbReference>
<dbReference type="NCBIfam" id="TIGR00644">
    <property type="entry name" value="recJ"/>
    <property type="match status" value="1"/>
</dbReference>
<dbReference type="InterPro" id="IPR001667">
    <property type="entry name" value="DDH_dom"/>
</dbReference>
<evidence type="ECO:0000259" key="7">
    <source>
        <dbReference type="Pfam" id="PF01368"/>
    </source>
</evidence>
<evidence type="ECO:0000256" key="3">
    <source>
        <dbReference type="ARBA" id="ARBA00022722"/>
    </source>
</evidence>
<evidence type="ECO:0000256" key="1">
    <source>
        <dbReference type="ARBA" id="ARBA00005915"/>
    </source>
</evidence>
<dbReference type="Gene3D" id="3.90.1640.30">
    <property type="match status" value="1"/>
</dbReference>
<dbReference type="FunFam" id="3.90.1640.30:FF:000001">
    <property type="entry name" value="Single-stranded-DNA-specific exonuclease RecJ"/>
    <property type="match status" value="1"/>
</dbReference>
<dbReference type="PANTHER" id="PTHR30255:SF2">
    <property type="entry name" value="SINGLE-STRANDED-DNA-SPECIFIC EXONUCLEASE RECJ"/>
    <property type="match status" value="1"/>
</dbReference>
<dbReference type="InterPro" id="IPR051673">
    <property type="entry name" value="SSDNA_exonuclease_RecJ"/>
</dbReference>
<dbReference type="InterPro" id="IPR003156">
    <property type="entry name" value="DHHA1_dom"/>
</dbReference>